<keyword evidence="3" id="KW-1185">Reference proteome</keyword>
<feature type="region of interest" description="Disordered" evidence="1">
    <location>
        <begin position="16"/>
        <end position="52"/>
    </location>
</feature>
<dbReference type="EMBL" id="CP014504">
    <property type="protein sequence ID" value="AMP99159.1"/>
    <property type="molecule type" value="Genomic_DNA"/>
</dbReference>
<dbReference type="KEGG" id="pcm:AY601_2264"/>
<sequence length="52" mass="5620">MFELMIAFLMGLACPGYNTTPDNQDTTHQSTTMDSDQPDTGGEGGHIPSKYP</sequence>
<evidence type="ECO:0000256" key="1">
    <source>
        <dbReference type="SAM" id="MobiDB-lite"/>
    </source>
</evidence>
<evidence type="ECO:0000313" key="3">
    <source>
        <dbReference type="Proteomes" id="UP000071561"/>
    </source>
</evidence>
<accession>A0A127VD28</accession>
<dbReference type="Proteomes" id="UP000071561">
    <property type="component" value="Chromosome"/>
</dbReference>
<evidence type="ECO:0000313" key="2">
    <source>
        <dbReference type="EMBL" id="AMP99159.1"/>
    </source>
</evidence>
<protein>
    <submittedName>
        <fullName evidence="2">Uncharacterized protein</fullName>
    </submittedName>
</protein>
<feature type="compositionally biased region" description="Polar residues" evidence="1">
    <location>
        <begin position="17"/>
        <end position="35"/>
    </location>
</feature>
<name>A0A127VD28_9SPHI</name>
<organism evidence="2 3">
    <name type="scientific">Pedobacter cryoconitis</name>
    <dbReference type="NCBI Taxonomy" id="188932"/>
    <lineage>
        <taxon>Bacteria</taxon>
        <taxon>Pseudomonadati</taxon>
        <taxon>Bacteroidota</taxon>
        <taxon>Sphingobacteriia</taxon>
        <taxon>Sphingobacteriales</taxon>
        <taxon>Sphingobacteriaceae</taxon>
        <taxon>Pedobacter</taxon>
    </lineage>
</organism>
<proteinExistence type="predicted"/>
<dbReference type="AlphaFoldDB" id="A0A127VD28"/>
<dbReference type="PATRIC" id="fig|188932.3.peg.2370"/>
<reference evidence="2 3" key="1">
    <citation type="submission" date="2016-03" db="EMBL/GenBank/DDBJ databases">
        <title>Complete genome sequence of Pedobacter cryoconitis PAMC 27485.</title>
        <authorList>
            <person name="Lee J."/>
            <person name="Kim O.-S."/>
        </authorList>
    </citation>
    <scope>NUCLEOTIDE SEQUENCE [LARGE SCALE GENOMIC DNA]</scope>
    <source>
        <strain evidence="2 3">PAMC 27485</strain>
    </source>
</reference>
<gene>
    <name evidence="2" type="ORF">AY601_2264</name>
</gene>